<dbReference type="InterPro" id="IPR008972">
    <property type="entry name" value="Cupredoxin"/>
</dbReference>
<keyword evidence="5" id="KW-0560">Oxidoreductase</keyword>
<evidence type="ECO:0000256" key="8">
    <source>
        <dbReference type="SAM" id="SignalP"/>
    </source>
</evidence>
<feature type="signal peptide" evidence="8">
    <location>
        <begin position="1"/>
        <end position="20"/>
    </location>
</feature>
<dbReference type="InterPro" id="IPR001117">
    <property type="entry name" value="Cu-oxidase_2nd"/>
</dbReference>
<sequence>MARLSSLLFLLLAQLLSAWALALPAYVPPVRVREFNFTLTWAKHAPDGFSRQMFLINGQSPGPTIEVDQDDWVVVRVKNHSPQNTTIHFHGIEMFGTPWSDGVPGLSQLSIPPGGHFVHEFAATQYGSFWYHSHFHGQIEDGLYGPIIIHPRSQDPKPFHLISSDPDAIAGMIEAERNVKPLAIADFNHFTSQEKWNIALASGVEDSCYDSILFNGKGRVQCLPSAEVSANLSDDQKAFLKMGNVTAMTDKSCLPPAALAALGNPDQANLTAIPAGAFSGCKETKGATEVIQAQLSSLPTHQWLAINIIGSINFITSMVSIDEHDMWVYAMDGSYIHPQKVQALVLTNGDRYSIMLKINKAGRFNIRCNAISIPQMLVGSAVLDVQSNCGKAYGSESKPFISITGVPLSKNVTLFNQATAAPFPPEPIAQKADVTYKLDMKLDGASYLWALNSSRLMPSTLDSSTELPILFRHPEPVQNNVTISTFNGTWVDLVLFASTVPMPPHPIHKHSNKMFQIGAGEGEFTWDSVEEAIKEKPELFNFVNPPRRDSIASLPAITSKTWTVVRYQVVNPGAWLLHCHISNHLLGGMSIVIRDGIDKWPTVPDKYLDWKF</sequence>
<dbReference type="EMBL" id="JOKZ01000160">
    <property type="protein sequence ID" value="KKP02210.1"/>
    <property type="molecule type" value="Genomic_DNA"/>
</dbReference>
<feature type="domain" description="Plastocyanin-like" evidence="9">
    <location>
        <begin position="317"/>
        <end position="383"/>
    </location>
</feature>
<dbReference type="FunFam" id="2.60.40.420:FF:000036">
    <property type="entry name" value="L-ascorbate oxidase"/>
    <property type="match status" value="1"/>
</dbReference>
<evidence type="ECO:0000313" key="12">
    <source>
        <dbReference type="EMBL" id="KKP02210.1"/>
    </source>
</evidence>
<dbReference type="Proteomes" id="UP000034112">
    <property type="component" value="Unassembled WGS sequence"/>
</dbReference>
<evidence type="ECO:0000259" key="10">
    <source>
        <dbReference type="Pfam" id="PF07731"/>
    </source>
</evidence>
<feature type="chain" id="PRO_5002529724" description="Multicopper oxidase" evidence="8">
    <location>
        <begin position="21"/>
        <end position="612"/>
    </location>
</feature>
<keyword evidence="2" id="KW-0479">Metal-binding</keyword>
<dbReference type="InterPro" id="IPR002355">
    <property type="entry name" value="Cu_oxidase_Cu_BS"/>
</dbReference>
<dbReference type="PROSITE" id="PS00080">
    <property type="entry name" value="MULTICOPPER_OXIDASE2"/>
    <property type="match status" value="1"/>
</dbReference>
<accession>A0A0F9XC95</accession>
<dbReference type="InterPro" id="IPR011706">
    <property type="entry name" value="Cu-oxidase_C"/>
</dbReference>
<dbReference type="OrthoDB" id="2121828at2759"/>
<evidence type="ECO:0000256" key="6">
    <source>
        <dbReference type="ARBA" id="ARBA00023008"/>
    </source>
</evidence>
<evidence type="ECO:0000256" key="2">
    <source>
        <dbReference type="ARBA" id="ARBA00022723"/>
    </source>
</evidence>
<evidence type="ECO:0000259" key="11">
    <source>
        <dbReference type="Pfam" id="PF07732"/>
    </source>
</evidence>
<proteinExistence type="inferred from homology"/>
<feature type="domain" description="Plastocyanin-like" evidence="10">
    <location>
        <begin position="479"/>
        <end position="594"/>
    </location>
</feature>
<dbReference type="OMA" id="TDMGCLP"/>
<keyword evidence="3 8" id="KW-0732">Signal</keyword>
<evidence type="ECO:0000313" key="13">
    <source>
        <dbReference type="Proteomes" id="UP000034112"/>
    </source>
</evidence>
<keyword evidence="6" id="KW-0186">Copper</keyword>
<dbReference type="CDD" id="cd13898">
    <property type="entry name" value="CuRO_3_Abr2_like"/>
    <property type="match status" value="1"/>
</dbReference>
<evidence type="ECO:0000256" key="3">
    <source>
        <dbReference type="ARBA" id="ARBA00022729"/>
    </source>
</evidence>
<evidence type="ECO:0000256" key="5">
    <source>
        <dbReference type="ARBA" id="ARBA00023002"/>
    </source>
</evidence>
<reference evidence="13" key="1">
    <citation type="journal article" date="2015" name="Genome Announc.">
        <title>Draft whole-genome sequence of the biocontrol agent Trichoderma harzianum T6776.</title>
        <authorList>
            <person name="Baroncelli R."/>
            <person name="Piaggeschi G."/>
            <person name="Fiorini L."/>
            <person name="Bertolini E."/>
            <person name="Zapparata A."/>
            <person name="Pe M.E."/>
            <person name="Sarrocco S."/>
            <person name="Vannacci G."/>
        </authorList>
    </citation>
    <scope>NUCLEOTIDE SEQUENCE [LARGE SCALE GENOMIC DNA]</scope>
    <source>
        <strain evidence="13">T6776</strain>
    </source>
</reference>
<dbReference type="AlphaFoldDB" id="A0A0F9XC95"/>
<evidence type="ECO:0000256" key="4">
    <source>
        <dbReference type="ARBA" id="ARBA00022737"/>
    </source>
</evidence>
<evidence type="ECO:0000259" key="9">
    <source>
        <dbReference type="Pfam" id="PF00394"/>
    </source>
</evidence>
<comment type="caution">
    <text evidence="12">The sequence shown here is derived from an EMBL/GenBank/DDBJ whole genome shotgun (WGS) entry which is preliminary data.</text>
</comment>
<dbReference type="Pfam" id="PF07731">
    <property type="entry name" value="Cu-oxidase_2"/>
    <property type="match status" value="1"/>
</dbReference>
<dbReference type="InterPro" id="IPR045087">
    <property type="entry name" value="Cu-oxidase_fam"/>
</dbReference>
<gene>
    <name evidence="12" type="ORF">THAR02_05672</name>
</gene>
<organism evidence="12 13">
    <name type="scientific">Trichoderma harzianum</name>
    <name type="common">Hypocrea lixii</name>
    <dbReference type="NCBI Taxonomy" id="5544"/>
    <lineage>
        <taxon>Eukaryota</taxon>
        <taxon>Fungi</taxon>
        <taxon>Dikarya</taxon>
        <taxon>Ascomycota</taxon>
        <taxon>Pezizomycotina</taxon>
        <taxon>Sordariomycetes</taxon>
        <taxon>Hypocreomycetidae</taxon>
        <taxon>Hypocreales</taxon>
        <taxon>Hypocreaceae</taxon>
        <taxon>Trichoderma</taxon>
    </lineage>
</organism>
<keyword evidence="4" id="KW-0677">Repeat</keyword>
<dbReference type="SUPFAM" id="SSF49503">
    <property type="entry name" value="Cupredoxins"/>
    <property type="match status" value="3"/>
</dbReference>
<dbReference type="PANTHER" id="PTHR11709">
    <property type="entry name" value="MULTI-COPPER OXIDASE"/>
    <property type="match status" value="1"/>
</dbReference>
<dbReference type="InterPro" id="IPR011707">
    <property type="entry name" value="Cu-oxidase-like_N"/>
</dbReference>
<dbReference type="InterPro" id="IPR033138">
    <property type="entry name" value="Cu_oxidase_CS"/>
</dbReference>
<dbReference type="GO" id="GO:0005507">
    <property type="term" value="F:copper ion binding"/>
    <property type="evidence" value="ECO:0007669"/>
    <property type="project" value="InterPro"/>
</dbReference>
<protein>
    <recommendedName>
        <fullName evidence="14">Multicopper oxidase</fullName>
    </recommendedName>
</protein>
<keyword evidence="7" id="KW-0325">Glycoprotein</keyword>
<dbReference type="GO" id="GO:0016491">
    <property type="term" value="F:oxidoreductase activity"/>
    <property type="evidence" value="ECO:0007669"/>
    <property type="project" value="UniProtKB-KW"/>
</dbReference>
<dbReference type="CDD" id="cd13850">
    <property type="entry name" value="CuRO_1_Abr2_like"/>
    <property type="match status" value="1"/>
</dbReference>
<feature type="domain" description="Plastocyanin-like" evidence="11">
    <location>
        <begin position="40"/>
        <end position="153"/>
    </location>
</feature>
<comment type="similarity">
    <text evidence="1">Belongs to the multicopper oxidase family.</text>
</comment>
<evidence type="ECO:0008006" key="14">
    <source>
        <dbReference type="Google" id="ProtNLM"/>
    </source>
</evidence>
<dbReference type="PANTHER" id="PTHR11709:SF488">
    <property type="entry name" value="LACCASE-RELATED"/>
    <property type="match status" value="1"/>
</dbReference>
<dbReference type="Pfam" id="PF00394">
    <property type="entry name" value="Cu-oxidase"/>
    <property type="match status" value="1"/>
</dbReference>
<dbReference type="Gene3D" id="2.60.40.420">
    <property type="entry name" value="Cupredoxins - blue copper proteins"/>
    <property type="match status" value="3"/>
</dbReference>
<evidence type="ECO:0000256" key="7">
    <source>
        <dbReference type="ARBA" id="ARBA00023180"/>
    </source>
</evidence>
<name>A0A0F9XC95_TRIHA</name>
<evidence type="ECO:0000256" key="1">
    <source>
        <dbReference type="ARBA" id="ARBA00010609"/>
    </source>
</evidence>
<dbReference type="CDD" id="cd13876">
    <property type="entry name" value="CuRO_2_Abr2_like"/>
    <property type="match status" value="1"/>
</dbReference>
<dbReference type="Pfam" id="PF07732">
    <property type="entry name" value="Cu-oxidase_3"/>
    <property type="match status" value="1"/>
</dbReference>
<dbReference type="PROSITE" id="PS00079">
    <property type="entry name" value="MULTICOPPER_OXIDASE1"/>
    <property type="match status" value="2"/>
</dbReference>